<name>A0A4P7CZ15_9BURK</name>
<keyword evidence="3" id="KW-0288">FMN</keyword>
<dbReference type="KEGG" id="ppai:E1956_20900"/>
<evidence type="ECO:0000256" key="3">
    <source>
        <dbReference type="ARBA" id="ARBA00022643"/>
    </source>
</evidence>
<feature type="domain" description="Pyridoxamine 5'-phosphate oxidase Alr4036 family FMN-binding" evidence="5">
    <location>
        <begin position="12"/>
        <end position="98"/>
    </location>
</feature>
<dbReference type="PANTHER" id="PTHR10851:SF3">
    <property type="entry name" value="PYRIDOXINE_PYRIDOXAMINE 5'-PHOSPHATE OXIDASE 2"/>
    <property type="match status" value="1"/>
</dbReference>
<dbReference type="PANTHER" id="PTHR10851">
    <property type="entry name" value="PYRIDOXINE-5-PHOSPHATE OXIDASE"/>
    <property type="match status" value="1"/>
</dbReference>
<sequence length="191" mass="20660">MREVVDRVWAMLSAGANAGATRSPFTMLQAATVGLDGGPKVRTIVLRGVSPEAGALTFHTDVRSEKVMELRKDPRISLLGCDLDAGIQIRLEGIARMVDSLDERMALWKTSRPHSLIVYRAQLVPGTPIASPEEAHRAPGGMSDSMAGFENFCLVTVDVQTIDYLDLSPNGHARAKLSRQDGAWHGGWVAP</sequence>
<keyword evidence="4" id="KW-0560">Oxidoreductase</keyword>
<proteinExistence type="predicted"/>
<organism evidence="6 7">
    <name type="scientific">Paraburkholderia pallida</name>
    <dbReference type="NCBI Taxonomy" id="2547399"/>
    <lineage>
        <taxon>Bacteria</taxon>
        <taxon>Pseudomonadati</taxon>
        <taxon>Pseudomonadota</taxon>
        <taxon>Betaproteobacteria</taxon>
        <taxon>Burkholderiales</taxon>
        <taxon>Burkholderiaceae</taxon>
        <taxon>Paraburkholderia</taxon>
    </lineage>
</organism>
<reference evidence="6 7" key="1">
    <citation type="submission" date="2019-03" db="EMBL/GenBank/DDBJ databases">
        <title>Paraburkholderia sp. 7MH5, isolated from subtropical forest soil.</title>
        <authorList>
            <person name="Gao Z.-H."/>
            <person name="Qiu L.-H."/>
        </authorList>
    </citation>
    <scope>NUCLEOTIDE SEQUENCE [LARGE SCALE GENOMIC DNA]</scope>
    <source>
        <strain evidence="6 7">7MH5</strain>
    </source>
</reference>
<dbReference type="InterPro" id="IPR024624">
    <property type="entry name" value="Pyridox_Oxase_Alr4036_FMN-bd"/>
</dbReference>
<evidence type="ECO:0000256" key="4">
    <source>
        <dbReference type="ARBA" id="ARBA00023002"/>
    </source>
</evidence>
<dbReference type="OrthoDB" id="9152543at2"/>
<keyword evidence="7" id="KW-1185">Reference proteome</keyword>
<dbReference type="SUPFAM" id="SSF50475">
    <property type="entry name" value="FMN-binding split barrel"/>
    <property type="match status" value="1"/>
</dbReference>
<comment type="cofactor">
    <cofactor evidence="1">
        <name>FMN</name>
        <dbReference type="ChEBI" id="CHEBI:58210"/>
    </cofactor>
</comment>
<dbReference type="Pfam" id="PF12766">
    <property type="entry name" value="Pyridox_oxase_2"/>
    <property type="match status" value="1"/>
</dbReference>
<dbReference type="InterPro" id="IPR012349">
    <property type="entry name" value="Split_barrel_FMN-bd"/>
</dbReference>
<protein>
    <submittedName>
        <fullName evidence="6">Pyridoxamine 5'-phosphate oxidase</fullName>
    </submittedName>
</protein>
<dbReference type="Proteomes" id="UP000295727">
    <property type="component" value="Chromosome 2"/>
</dbReference>
<evidence type="ECO:0000256" key="1">
    <source>
        <dbReference type="ARBA" id="ARBA00001917"/>
    </source>
</evidence>
<dbReference type="GO" id="GO:0004733">
    <property type="term" value="F:pyridoxamine phosphate oxidase activity"/>
    <property type="evidence" value="ECO:0007669"/>
    <property type="project" value="InterPro"/>
</dbReference>
<evidence type="ECO:0000256" key="2">
    <source>
        <dbReference type="ARBA" id="ARBA00022630"/>
    </source>
</evidence>
<keyword evidence="2" id="KW-0285">Flavoprotein</keyword>
<accession>A0A4P7CZ15</accession>
<evidence type="ECO:0000313" key="7">
    <source>
        <dbReference type="Proteomes" id="UP000295727"/>
    </source>
</evidence>
<dbReference type="RefSeq" id="WP_134752520.1">
    <property type="nucleotide sequence ID" value="NZ_CP038149.1"/>
</dbReference>
<dbReference type="Gene3D" id="2.30.110.10">
    <property type="entry name" value="Electron Transport, Fmn-binding Protein, Chain A"/>
    <property type="match status" value="1"/>
</dbReference>
<dbReference type="AlphaFoldDB" id="A0A4P7CZ15"/>
<dbReference type="GO" id="GO:0008615">
    <property type="term" value="P:pyridoxine biosynthetic process"/>
    <property type="evidence" value="ECO:0007669"/>
    <property type="project" value="InterPro"/>
</dbReference>
<dbReference type="GO" id="GO:0010181">
    <property type="term" value="F:FMN binding"/>
    <property type="evidence" value="ECO:0007669"/>
    <property type="project" value="InterPro"/>
</dbReference>
<evidence type="ECO:0000259" key="5">
    <source>
        <dbReference type="Pfam" id="PF12766"/>
    </source>
</evidence>
<evidence type="ECO:0000313" key="6">
    <source>
        <dbReference type="EMBL" id="QBQ99619.1"/>
    </source>
</evidence>
<dbReference type="InterPro" id="IPR000659">
    <property type="entry name" value="Pyridox_Oxase"/>
</dbReference>
<dbReference type="EMBL" id="CP038149">
    <property type="protein sequence ID" value="QBQ99619.1"/>
    <property type="molecule type" value="Genomic_DNA"/>
</dbReference>
<gene>
    <name evidence="6" type="ORF">E1956_20900</name>
</gene>